<gene>
    <name evidence="1" type="ORF">Tco_0706405</name>
</gene>
<accession>A0ABQ4Y7B2</accession>
<dbReference type="Proteomes" id="UP001151760">
    <property type="component" value="Unassembled WGS sequence"/>
</dbReference>
<organism evidence="1 2">
    <name type="scientific">Tanacetum coccineum</name>
    <dbReference type="NCBI Taxonomy" id="301880"/>
    <lineage>
        <taxon>Eukaryota</taxon>
        <taxon>Viridiplantae</taxon>
        <taxon>Streptophyta</taxon>
        <taxon>Embryophyta</taxon>
        <taxon>Tracheophyta</taxon>
        <taxon>Spermatophyta</taxon>
        <taxon>Magnoliopsida</taxon>
        <taxon>eudicotyledons</taxon>
        <taxon>Gunneridae</taxon>
        <taxon>Pentapetalae</taxon>
        <taxon>asterids</taxon>
        <taxon>campanulids</taxon>
        <taxon>Asterales</taxon>
        <taxon>Asteraceae</taxon>
        <taxon>Asteroideae</taxon>
        <taxon>Anthemideae</taxon>
        <taxon>Anthemidinae</taxon>
        <taxon>Tanacetum</taxon>
    </lineage>
</organism>
<reference evidence="1" key="1">
    <citation type="journal article" date="2022" name="Int. J. Mol. Sci.">
        <title>Draft Genome of Tanacetum Coccineum: Genomic Comparison of Closely Related Tanacetum-Family Plants.</title>
        <authorList>
            <person name="Yamashiro T."/>
            <person name="Shiraishi A."/>
            <person name="Nakayama K."/>
            <person name="Satake H."/>
        </authorList>
    </citation>
    <scope>NUCLEOTIDE SEQUENCE</scope>
</reference>
<reference evidence="1" key="2">
    <citation type="submission" date="2022-01" db="EMBL/GenBank/DDBJ databases">
        <authorList>
            <person name="Yamashiro T."/>
            <person name="Shiraishi A."/>
            <person name="Satake H."/>
            <person name="Nakayama K."/>
        </authorList>
    </citation>
    <scope>NUCLEOTIDE SEQUENCE</scope>
</reference>
<comment type="caution">
    <text evidence="1">The sequence shown here is derived from an EMBL/GenBank/DDBJ whole genome shotgun (WGS) entry which is preliminary data.</text>
</comment>
<dbReference type="EMBL" id="BQNB010010164">
    <property type="protein sequence ID" value="GJS73564.1"/>
    <property type="molecule type" value="Genomic_DNA"/>
</dbReference>
<proteinExistence type="predicted"/>
<evidence type="ECO:0000313" key="2">
    <source>
        <dbReference type="Proteomes" id="UP001151760"/>
    </source>
</evidence>
<protein>
    <submittedName>
        <fullName evidence="1">Uncharacterized protein</fullName>
    </submittedName>
</protein>
<keyword evidence="2" id="KW-1185">Reference proteome</keyword>
<name>A0ABQ4Y7B2_9ASTR</name>
<sequence>MDNSTSCNNERKESKNLSNTTADSFFKAYDVYSIEKENGQRQIKRKNNNNYDKQPIKRRCKEEKFEAIQYSIKPNEDYIAIRSYEYDIWERNKDNLSIIYQDIFQKKDDGWKDLVKEISTNIGGEFTNLEILKCLSLETSRRLFNTNSCSNKLNMENLPSKYQGSFSF</sequence>
<evidence type="ECO:0000313" key="1">
    <source>
        <dbReference type="EMBL" id="GJS73564.1"/>
    </source>
</evidence>